<dbReference type="InterPro" id="IPR035093">
    <property type="entry name" value="RelE/ParE_toxin_dom_sf"/>
</dbReference>
<sequence length="105" mass="12508">MEQQNRYRVIVSGKATQMLVSHAAFLAQASLKAAEQLTVEFEKTAKSLEFMPQRCPWLTAEYFPKNAYRYILFEKRYMIIFQITDDVVYADYVVDCRQDYSWMIR</sequence>
<reference evidence="3" key="1">
    <citation type="submission" date="2020-08" db="EMBL/GenBank/DDBJ databases">
        <title>Genome public.</title>
        <authorList>
            <person name="Liu C."/>
            <person name="Sun Q."/>
        </authorList>
    </citation>
    <scope>NUCLEOTIDE SEQUENCE</scope>
    <source>
        <strain evidence="3">NSJ-32</strain>
    </source>
</reference>
<gene>
    <name evidence="3" type="ORF">H8730_16545</name>
</gene>
<evidence type="ECO:0000256" key="2">
    <source>
        <dbReference type="SAM" id="SignalP"/>
    </source>
</evidence>
<keyword evidence="1" id="KW-1277">Toxin-antitoxin system</keyword>
<accession>A0A926I348</accession>
<evidence type="ECO:0000313" key="3">
    <source>
        <dbReference type="EMBL" id="MBC8545148.1"/>
    </source>
</evidence>
<feature type="chain" id="PRO_5037197267" evidence="2">
    <location>
        <begin position="24"/>
        <end position="105"/>
    </location>
</feature>
<name>A0A926I348_9FIRM</name>
<organism evidence="3 4">
    <name type="scientific">Bianquea renquensis</name>
    <dbReference type="NCBI Taxonomy" id="2763661"/>
    <lineage>
        <taxon>Bacteria</taxon>
        <taxon>Bacillati</taxon>
        <taxon>Bacillota</taxon>
        <taxon>Clostridia</taxon>
        <taxon>Eubacteriales</taxon>
        <taxon>Bianqueaceae</taxon>
        <taxon>Bianquea</taxon>
    </lineage>
</organism>
<dbReference type="Proteomes" id="UP000657006">
    <property type="component" value="Unassembled WGS sequence"/>
</dbReference>
<evidence type="ECO:0000313" key="4">
    <source>
        <dbReference type="Proteomes" id="UP000657006"/>
    </source>
</evidence>
<dbReference type="InterPro" id="IPR007712">
    <property type="entry name" value="RelE/ParE_toxin"/>
</dbReference>
<keyword evidence="2" id="KW-0732">Signal</keyword>
<dbReference type="EMBL" id="JACRSQ010000050">
    <property type="protein sequence ID" value="MBC8545148.1"/>
    <property type="molecule type" value="Genomic_DNA"/>
</dbReference>
<comment type="caution">
    <text evidence="3">The sequence shown here is derived from an EMBL/GenBank/DDBJ whole genome shotgun (WGS) entry which is preliminary data.</text>
</comment>
<dbReference type="RefSeq" id="WP_177716924.1">
    <property type="nucleotide sequence ID" value="NZ_JACRSQ010000050.1"/>
</dbReference>
<feature type="signal peptide" evidence="2">
    <location>
        <begin position="1"/>
        <end position="23"/>
    </location>
</feature>
<proteinExistence type="predicted"/>
<keyword evidence="4" id="KW-1185">Reference proteome</keyword>
<evidence type="ECO:0000256" key="1">
    <source>
        <dbReference type="ARBA" id="ARBA00022649"/>
    </source>
</evidence>
<dbReference type="Pfam" id="PF05016">
    <property type="entry name" value="ParE_toxin"/>
    <property type="match status" value="1"/>
</dbReference>
<protein>
    <submittedName>
        <fullName evidence="3">Type II toxin-antitoxin system RelE/ParE family toxin</fullName>
    </submittedName>
</protein>
<dbReference type="AlphaFoldDB" id="A0A926I348"/>
<dbReference type="Gene3D" id="3.30.2310.20">
    <property type="entry name" value="RelE-like"/>
    <property type="match status" value="1"/>
</dbReference>